<sequence>MRKTAQTGLAVILALGLGLPCFAQSETLPLPFPIDRASREISVVVDKGLKSTNRLPTRALREARLALLDKQPVEADMLKALADRGETLAALRYVDVLMARGIEENASDVAYYGAIAVGGGRVWALPEMVEALQYLDPATEPKARINKYIQVLYAHAWAGNELALDAVIDYNGEGRLFGPLSAATKAKIDEQINTLGGGRSDLKMAISILRKDTLTNQDLADARSYLDRAQQAENLAVATTAANLIEQLAAGKYTSAAATN</sequence>
<dbReference type="RefSeq" id="WP_326296459.1">
    <property type="nucleotide sequence ID" value="NZ_JAYLLH010000006.1"/>
</dbReference>
<keyword evidence="2" id="KW-1185">Reference proteome</keyword>
<dbReference type="EMBL" id="JAYLLH010000006">
    <property type="protein sequence ID" value="MEC3860829.1"/>
    <property type="molecule type" value="Genomic_DNA"/>
</dbReference>
<evidence type="ECO:0000313" key="2">
    <source>
        <dbReference type="Proteomes" id="UP001348149"/>
    </source>
</evidence>
<proteinExistence type="predicted"/>
<name>A0ABU6HGE9_9RHOB</name>
<gene>
    <name evidence="1" type="ORF">VK792_05995</name>
</gene>
<evidence type="ECO:0000313" key="1">
    <source>
        <dbReference type="EMBL" id="MEC3860829.1"/>
    </source>
</evidence>
<accession>A0ABU6HGE9</accession>
<dbReference type="Proteomes" id="UP001348149">
    <property type="component" value="Unassembled WGS sequence"/>
</dbReference>
<reference evidence="1 2" key="1">
    <citation type="submission" date="2024-01" db="EMBL/GenBank/DDBJ databases">
        <title>Mesobacterium rodlantinim sp. nov., isolated from shallow sea hydrothermal systems off Kueishantao Island.</title>
        <authorList>
            <person name="Su Z."/>
            <person name="Tang K."/>
        </authorList>
    </citation>
    <scope>NUCLEOTIDE SEQUENCE [LARGE SCALE GENOMIC DNA]</scope>
    <source>
        <strain evidence="1 2">TK19101</strain>
    </source>
</reference>
<organism evidence="1 2">
    <name type="scientific">Mesobacterium hydrothermale</name>
    <dbReference type="NCBI Taxonomy" id="3111907"/>
    <lineage>
        <taxon>Bacteria</taxon>
        <taxon>Pseudomonadati</taxon>
        <taxon>Pseudomonadota</taxon>
        <taxon>Alphaproteobacteria</taxon>
        <taxon>Rhodobacterales</taxon>
        <taxon>Roseobacteraceae</taxon>
        <taxon>Mesobacterium</taxon>
    </lineage>
</organism>
<protein>
    <submittedName>
        <fullName evidence="1">Uncharacterized protein</fullName>
    </submittedName>
</protein>
<comment type="caution">
    <text evidence="1">The sequence shown here is derived from an EMBL/GenBank/DDBJ whole genome shotgun (WGS) entry which is preliminary data.</text>
</comment>